<dbReference type="HOGENOM" id="CLU_3377548_0_0_1"/>
<accession>G0PN21</accession>
<keyword evidence="2" id="KW-1185">Reference proteome</keyword>
<reference evidence="2" key="1">
    <citation type="submission" date="2011-07" db="EMBL/GenBank/DDBJ databases">
        <authorList>
            <consortium name="Caenorhabditis brenneri Sequencing and Analysis Consortium"/>
            <person name="Wilson R.K."/>
        </authorList>
    </citation>
    <scope>NUCLEOTIDE SEQUENCE [LARGE SCALE GENOMIC DNA]</scope>
    <source>
        <strain evidence="2">PB2801</strain>
    </source>
</reference>
<organism evidence="2">
    <name type="scientific">Caenorhabditis brenneri</name>
    <name type="common">Nematode worm</name>
    <dbReference type="NCBI Taxonomy" id="135651"/>
    <lineage>
        <taxon>Eukaryota</taxon>
        <taxon>Metazoa</taxon>
        <taxon>Ecdysozoa</taxon>
        <taxon>Nematoda</taxon>
        <taxon>Chromadorea</taxon>
        <taxon>Rhabditida</taxon>
        <taxon>Rhabditina</taxon>
        <taxon>Rhabditomorpha</taxon>
        <taxon>Rhabditoidea</taxon>
        <taxon>Rhabditidae</taxon>
        <taxon>Peloderinae</taxon>
        <taxon>Caenorhabditis</taxon>
    </lineage>
</organism>
<evidence type="ECO:0000313" key="2">
    <source>
        <dbReference type="Proteomes" id="UP000008068"/>
    </source>
</evidence>
<gene>
    <name evidence="1" type="ORF">CAEBREN_03864</name>
</gene>
<dbReference type="EMBL" id="GL381646">
    <property type="protein sequence ID" value="EGT39570.1"/>
    <property type="molecule type" value="Genomic_DNA"/>
</dbReference>
<protein>
    <submittedName>
        <fullName evidence="1">Uncharacterized protein</fullName>
    </submittedName>
</protein>
<sequence length="34" mass="3902">MPNMIGNGRGVQKLFSEKCWTHTHTDTQSYSFSI</sequence>
<proteinExistence type="predicted"/>
<dbReference type="Proteomes" id="UP000008068">
    <property type="component" value="Unassembled WGS sequence"/>
</dbReference>
<evidence type="ECO:0000313" key="1">
    <source>
        <dbReference type="EMBL" id="EGT39570.1"/>
    </source>
</evidence>
<name>G0PN21_CAEBE</name>
<dbReference type="InParanoid" id="G0PN21"/>
<dbReference type="AlphaFoldDB" id="G0PN21"/>